<dbReference type="Proteomes" id="UP000020492">
    <property type="component" value="Unassembled WGS sequence"/>
</dbReference>
<reference evidence="1 2" key="1">
    <citation type="submission" date="2014-03" db="EMBL/GenBank/DDBJ databases">
        <title>Draft genome sequence of Deinococcus phoenicis 1P10ME.</title>
        <authorList>
            <person name="Stepanov V.G."/>
            <person name="Vaishampayan P."/>
            <person name="Venkateswaran K."/>
            <person name="Fox G.E."/>
        </authorList>
    </citation>
    <scope>NUCLEOTIDE SEQUENCE [LARGE SCALE GENOMIC DNA]</scope>
    <source>
        <strain evidence="1 2">1P10ME</strain>
    </source>
</reference>
<evidence type="ECO:0000313" key="1">
    <source>
        <dbReference type="EMBL" id="EYB69422.1"/>
    </source>
</evidence>
<dbReference type="AlphaFoldDB" id="A0A016QU56"/>
<evidence type="ECO:0000313" key="2">
    <source>
        <dbReference type="Proteomes" id="UP000020492"/>
    </source>
</evidence>
<dbReference type="RefSeq" id="WP_034353471.1">
    <property type="nucleotide sequence ID" value="NZ_JHAC01000008.1"/>
</dbReference>
<organism evidence="1 2">
    <name type="scientific">Deinococcus phoenicis</name>
    <dbReference type="NCBI Taxonomy" id="1476583"/>
    <lineage>
        <taxon>Bacteria</taxon>
        <taxon>Thermotogati</taxon>
        <taxon>Deinococcota</taxon>
        <taxon>Deinococci</taxon>
        <taxon>Deinococcales</taxon>
        <taxon>Deinococcaceae</taxon>
        <taxon>Deinococcus</taxon>
    </lineage>
</organism>
<sequence length="78" mass="8967">MTAPHVSLRPVVRSTVRRGRGFRILRRVQLHPAPVQRPSFWPRLWTLVWSGGDLEQLRVRQQQLAALEASLASRGGFR</sequence>
<dbReference type="EMBL" id="JHAC01000008">
    <property type="protein sequence ID" value="EYB69422.1"/>
    <property type="molecule type" value="Genomic_DNA"/>
</dbReference>
<comment type="caution">
    <text evidence="1">The sequence shown here is derived from an EMBL/GenBank/DDBJ whole genome shotgun (WGS) entry which is preliminary data.</text>
</comment>
<accession>A0A016QU56</accession>
<gene>
    <name evidence="1" type="ORF">DEIPH_ctg008orf0159</name>
</gene>
<dbReference type="STRING" id="1476583.DEIPH_ctg008orf0159"/>
<proteinExistence type="predicted"/>
<keyword evidence="2" id="KW-1185">Reference proteome</keyword>
<protein>
    <submittedName>
        <fullName evidence="1">Uncharacterized protein</fullName>
    </submittedName>
</protein>
<dbReference type="PATRIC" id="fig|1476583.3.peg.562"/>
<name>A0A016QU56_9DEIO</name>